<organism evidence="3 4">
    <name type="scientific">Winogradskyella pelagia</name>
    <dbReference type="NCBI Taxonomy" id="2819984"/>
    <lineage>
        <taxon>Bacteria</taxon>
        <taxon>Pseudomonadati</taxon>
        <taxon>Bacteroidota</taxon>
        <taxon>Flavobacteriia</taxon>
        <taxon>Flavobacteriales</taxon>
        <taxon>Flavobacteriaceae</taxon>
        <taxon>Winogradskyella</taxon>
    </lineage>
</organism>
<dbReference type="Pfam" id="PF18962">
    <property type="entry name" value="Por_Secre_tail"/>
    <property type="match status" value="1"/>
</dbReference>
<reference evidence="3 4" key="1">
    <citation type="submission" date="2021-03" db="EMBL/GenBank/DDBJ databases">
        <title>Winogradskyella sp. nov., isolated from costal sediment.</title>
        <authorList>
            <person name="Gao C."/>
        </authorList>
    </citation>
    <scope>NUCLEOTIDE SEQUENCE [LARGE SCALE GENOMIC DNA]</scope>
    <source>
        <strain evidence="3 4">DF17</strain>
    </source>
</reference>
<proteinExistence type="predicted"/>
<dbReference type="RefSeq" id="WP_208152539.1">
    <property type="nucleotide sequence ID" value="NZ_JAGEVF010000002.1"/>
</dbReference>
<evidence type="ECO:0000313" key="4">
    <source>
        <dbReference type="Proteomes" id="UP000676776"/>
    </source>
</evidence>
<protein>
    <submittedName>
        <fullName evidence="3">T9SS type A sorting domain-containing protein</fullName>
    </submittedName>
</protein>
<name>A0ABS3T0H9_9FLAO</name>
<comment type="caution">
    <text evidence="3">The sequence shown here is derived from an EMBL/GenBank/DDBJ whole genome shotgun (WGS) entry which is preliminary data.</text>
</comment>
<keyword evidence="1" id="KW-0732">Signal</keyword>
<gene>
    <name evidence="3" type="ORF">J4050_03350</name>
</gene>
<evidence type="ECO:0000259" key="2">
    <source>
        <dbReference type="Pfam" id="PF18962"/>
    </source>
</evidence>
<keyword evidence="4" id="KW-1185">Reference proteome</keyword>
<evidence type="ECO:0000313" key="3">
    <source>
        <dbReference type="EMBL" id="MBO3115764.1"/>
    </source>
</evidence>
<dbReference type="Proteomes" id="UP000676776">
    <property type="component" value="Unassembled WGS sequence"/>
</dbReference>
<dbReference type="EMBL" id="JAGEVF010000002">
    <property type="protein sequence ID" value="MBO3115764.1"/>
    <property type="molecule type" value="Genomic_DNA"/>
</dbReference>
<feature type="domain" description="Secretion system C-terminal sorting" evidence="2">
    <location>
        <begin position="770"/>
        <end position="828"/>
    </location>
</feature>
<dbReference type="NCBIfam" id="TIGR04183">
    <property type="entry name" value="Por_Secre_tail"/>
    <property type="match status" value="1"/>
</dbReference>
<dbReference type="InterPro" id="IPR026444">
    <property type="entry name" value="Secre_tail"/>
</dbReference>
<evidence type="ECO:0000256" key="1">
    <source>
        <dbReference type="ARBA" id="ARBA00022729"/>
    </source>
</evidence>
<accession>A0ABS3T0H9</accession>
<sequence length="830" mass="88182">MRQFYFILISCVSFVFIGNAQIFEPEGLNMPGDWDGTFRNPDVVDPTFQSFAQFSPNGELTKISAGTLRWQTTFAAAASGAEAIGGSRFFKFTSGPDTNYYANQWTRSTVTFDAIETYTQCNSCNPPATAITLTNGSFYTMNFEDSGYTTTRAIFMETTGAPVGFDISSSTVQTPPNNITDGTPVTVFGTLAATPNTELRIFIRYSTDGFATSDVVEMTNSIPGFPEEVDGIIPGIVNTAGTTVDYYLFTTTVDATTIIDESEYDLISIDIENNNGSNYSYTVRDIQTTAASGNWNTPATWTSGSVPNTNDVVELNHFVTVASDISHSGNITINSPNVLVISAGQSLTHTGLNFVNNGGVLINSTSTSFGSLIISPSTTISGSGEVDYFRFVNSNANGNDLIAPPLGGQSWSDFLSSGANATRLFDDGNTSPTTYAFAPFVKANGDYENFTDVTSATLTSGVGYRAATDSGADLAFTGTVETATITNDIQNSGPGFQEWNLVGNPYSSYINVQDFLNTEVAPGVSNLDLFNSGAAAIYGYDGDASNGWTVWNLATTNATDLIAPGQGFFVSADATNAGLYDLTFTPDIRSTGSSDDFIPGRNAALVNLELQLSSSTADYVTDFYFNSNASLGLDPGYDAAIFGNSAPAFSIYSELVQDNTGEPIAVQALGANDFENTTIALGVNANQGEPITFGISANTLPAGTKVFLDDTVANTSTELTVGDYGLTPSTPLSGTGRFFIRFEGSALNTTDVALDGLAIFVENKEIIVAGQLNIATTMRLYDLQGRLVKTTALNLNEVQQRMDASALTSGIYIVELSDGTSTKTQKVILR</sequence>